<dbReference type="InterPro" id="IPR051199">
    <property type="entry name" value="LPS_LOS_Heptosyltrfase"/>
</dbReference>
<comment type="caution">
    <text evidence="3">The sequence shown here is derived from an EMBL/GenBank/DDBJ whole genome shotgun (WGS) entry which is preliminary data.</text>
</comment>
<dbReference type="AlphaFoldDB" id="A0A9X0U692"/>
<name>A0A9X0U692_9BACT</name>
<accession>A0A9X0U692</accession>
<dbReference type="Proteomes" id="UP000535182">
    <property type="component" value="Unassembled WGS sequence"/>
</dbReference>
<dbReference type="InterPro" id="IPR002201">
    <property type="entry name" value="Glyco_trans_9"/>
</dbReference>
<evidence type="ECO:0000256" key="1">
    <source>
        <dbReference type="ARBA" id="ARBA00022676"/>
    </source>
</evidence>
<dbReference type="EMBL" id="JACHEB010000014">
    <property type="protein sequence ID" value="MBB5331374.1"/>
    <property type="molecule type" value="Genomic_DNA"/>
</dbReference>
<gene>
    <name evidence="3" type="ORF">HDF14_005018</name>
</gene>
<organism evidence="3 4">
    <name type="scientific">Tunturiibacter gelidiferens</name>
    <dbReference type="NCBI Taxonomy" id="3069689"/>
    <lineage>
        <taxon>Bacteria</taxon>
        <taxon>Pseudomonadati</taxon>
        <taxon>Acidobacteriota</taxon>
        <taxon>Terriglobia</taxon>
        <taxon>Terriglobales</taxon>
        <taxon>Acidobacteriaceae</taxon>
        <taxon>Tunturiibacter</taxon>
    </lineage>
</organism>
<dbReference type="SUPFAM" id="SSF53756">
    <property type="entry name" value="UDP-Glycosyltransferase/glycogen phosphorylase"/>
    <property type="match status" value="1"/>
</dbReference>
<reference evidence="3 4" key="1">
    <citation type="submission" date="2020-08" db="EMBL/GenBank/DDBJ databases">
        <title>Genomic Encyclopedia of Type Strains, Phase IV (KMG-V): Genome sequencing to study the core and pangenomes of soil and plant-associated prokaryotes.</title>
        <authorList>
            <person name="Whitman W."/>
        </authorList>
    </citation>
    <scope>NUCLEOTIDE SEQUENCE [LARGE SCALE GENOMIC DNA]</scope>
    <source>
        <strain evidence="3 4">X5P2</strain>
    </source>
</reference>
<dbReference type="PANTHER" id="PTHR30160:SF1">
    <property type="entry name" value="LIPOPOLYSACCHARIDE 1,2-N-ACETYLGLUCOSAMINETRANSFERASE-RELATED"/>
    <property type="match status" value="1"/>
</dbReference>
<evidence type="ECO:0000313" key="3">
    <source>
        <dbReference type="EMBL" id="MBB5331374.1"/>
    </source>
</evidence>
<sequence>MKSESLQPVKRVLVYRLGSLGDTVVAIPGFKLIARAFPEAERRLLTSFPPNAKAPASSAILEHTGLIHGFLRYSLRTRNILELIRVWWQILLWRPEVLVYMAARSGLPDARRNALFFRLCGIRRLVGVPLTEDMQNSRALVASPTLNIIQGAIYEHESERLTRNIKELGDAKLDDADSWDLKLTTAEHGRAETVLEPIGNRPFIAISFGTKNQANEWGNENWMALLMRLAKRYPEHALVICGAKVEVDASELAVEVWRSASAAPALNLCGVLSPRESAAVFRQAVVFIGHDSGPMHLAAAVQTPCVGIYGSRNLPGIWFPYGERHRVLYHRVECEDCRLNTCVVEKKKCILSITVDEVFEQTVTLIARSLTHLSDYGGNLAPSRD</sequence>
<dbReference type="RefSeq" id="WP_183981223.1">
    <property type="nucleotide sequence ID" value="NZ_JACHEB010000014.1"/>
</dbReference>
<protein>
    <submittedName>
        <fullName evidence="3">ADP-heptose:LPS heptosyltransferase</fullName>
    </submittedName>
</protein>
<evidence type="ECO:0000313" key="4">
    <source>
        <dbReference type="Proteomes" id="UP000535182"/>
    </source>
</evidence>
<dbReference type="GO" id="GO:0009244">
    <property type="term" value="P:lipopolysaccharide core region biosynthetic process"/>
    <property type="evidence" value="ECO:0007669"/>
    <property type="project" value="TreeGrafter"/>
</dbReference>
<keyword evidence="1" id="KW-0328">Glycosyltransferase</keyword>
<evidence type="ECO:0000256" key="2">
    <source>
        <dbReference type="ARBA" id="ARBA00022679"/>
    </source>
</evidence>
<dbReference type="Gene3D" id="3.40.50.2000">
    <property type="entry name" value="Glycogen Phosphorylase B"/>
    <property type="match status" value="2"/>
</dbReference>
<keyword evidence="4" id="KW-1185">Reference proteome</keyword>
<dbReference type="GO" id="GO:0005829">
    <property type="term" value="C:cytosol"/>
    <property type="evidence" value="ECO:0007669"/>
    <property type="project" value="TreeGrafter"/>
</dbReference>
<dbReference type="CDD" id="cd03789">
    <property type="entry name" value="GT9_LPS_heptosyltransferase"/>
    <property type="match status" value="1"/>
</dbReference>
<proteinExistence type="predicted"/>
<keyword evidence="2" id="KW-0808">Transferase</keyword>
<dbReference type="GO" id="GO:0008713">
    <property type="term" value="F:ADP-heptose-lipopolysaccharide heptosyltransferase activity"/>
    <property type="evidence" value="ECO:0007669"/>
    <property type="project" value="TreeGrafter"/>
</dbReference>
<dbReference type="Pfam" id="PF01075">
    <property type="entry name" value="Glyco_transf_9"/>
    <property type="match status" value="1"/>
</dbReference>
<dbReference type="PANTHER" id="PTHR30160">
    <property type="entry name" value="TETRAACYLDISACCHARIDE 4'-KINASE-RELATED"/>
    <property type="match status" value="1"/>
</dbReference>